<evidence type="ECO:0000313" key="1">
    <source>
        <dbReference type="EMBL" id="VEA42194.1"/>
    </source>
</evidence>
<evidence type="ECO:0000313" key="2">
    <source>
        <dbReference type="Proteomes" id="UP000277214"/>
    </source>
</evidence>
<dbReference type="AlphaFoldDB" id="A0A447PSU9"/>
<organism evidence="1 2">
    <name type="scientific">Salmonella enterica I</name>
    <dbReference type="NCBI Taxonomy" id="59201"/>
    <lineage>
        <taxon>Bacteria</taxon>
        <taxon>Pseudomonadati</taxon>
        <taxon>Pseudomonadota</taxon>
        <taxon>Gammaproteobacteria</taxon>
        <taxon>Enterobacterales</taxon>
        <taxon>Enterobacteriaceae</taxon>
        <taxon>Salmonella</taxon>
    </lineage>
</organism>
<reference evidence="1 2" key="1">
    <citation type="submission" date="2018-12" db="EMBL/GenBank/DDBJ databases">
        <authorList>
            <consortium name="Pathogen Informatics"/>
        </authorList>
    </citation>
    <scope>NUCLEOTIDE SEQUENCE [LARGE SCALE GENOMIC DNA]</scope>
    <source>
        <strain evidence="1 2">NCTC8272</strain>
    </source>
</reference>
<protein>
    <submittedName>
        <fullName evidence="1">Uncharacterized protein</fullName>
    </submittedName>
</protein>
<accession>A0A447PSU9</accession>
<name>A0A447PSU9_SALET</name>
<proteinExistence type="predicted"/>
<gene>
    <name evidence="1" type="ORF">NCTC8272_04300</name>
</gene>
<dbReference type="Proteomes" id="UP000277214">
    <property type="component" value="Chromosome 1"/>
</dbReference>
<sequence length="88" mass="10286">MFTMTKHYRAFVRVVAPNPFKYRRTVVQRVRHYVNLRVFPAHHLAIEPNVISFFRRHFSSFCAQARICCDVAALWQIATCATSTSLLN</sequence>
<dbReference type="EMBL" id="LR134149">
    <property type="protein sequence ID" value="VEA42194.1"/>
    <property type="molecule type" value="Genomic_DNA"/>
</dbReference>